<accession>A0ABW0PPH2</accession>
<dbReference type="PIRSF" id="PIRSF016578">
    <property type="entry name" value="HsaA"/>
    <property type="match status" value="1"/>
</dbReference>
<feature type="domain" description="Acyl-CoA oxidase/dehydrogenase middle" evidence="6">
    <location>
        <begin position="122"/>
        <end position="216"/>
    </location>
</feature>
<dbReference type="EMBL" id="JBHSMS010000073">
    <property type="protein sequence ID" value="MFC5513562.1"/>
    <property type="molecule type" value="Genomic_DNA"/>
</dbReference>
<organism evidence="8 9">
    <name type="scientific">Massilia jejuensis</name>
    <dbReference type="NCBI Taxonomy" id="648894"/>
    <lineage>
        <taxon>Bacteria</taxon>
        <taxon>Pseudomonadati</taxon>
        <taxon>Pseudomonadota</taxon>
        <taxon>Betaproteobacteria</taxon>
        <taxon>Burkholderiales</taxon>
        <taxon>Oxalobacteraceae</taxon>
        <taxon>Telluria group</taxon>
        <taxon>Massilia</taxon>
    </lineage>
</organism>
<keyword evidence="3" id="KW-0285">Flavoprotein</keyword>
<keyword evidence="8" id="KW-0560">Oxidoreductase</keyword>
<keyword evidence="9" id="KW-1185">Reference proteome</keyword>
<dbReference type="Pfam" id="PF02771">
    <property type="entry name" value="Acyl-CoA_dh_N"/>
    <property type="match status" value="1"/>
</dbReference>
<dbReference type="InterPro" id="IPR009075">
    <property type="entry name" value="AcylCo_DH/oxidase_C"/>
</dbReference>
<dbReference type="PANTHER" id="PTHR43884:SF12">
    <property type="entry name" value="ISOVALERYL-COA DEHYDROGENASE, MITOCHONDRIAL-RELATED"/>
    <property type="match status" value="1"/>
</dbReference>
<dbReference type="InterPro" id="IPR006091">
    <property type="entry name" value="Acyl-CoA_Oxase/DH_mid-dom"/>
</dbReference>
<dbReference type="PANTHER" id="PTHR43884">
    <property type="entry name" value="ACYL-COA DEHYDROGENASE"/>
    <property type="match status" value="1"/>
</dbReference>
<dbReference type="Gene3D" id="1.10.540.10">
    <property type="entry name" value="Acyl-CoA dehydrogenase/oxidase, N-terminal domain"/>
    <property type="match status" value="1"/>
</dbReference>
<comment type="caution">
    <text evidence="8">The sequence shown here is derived from an EMBL/GenBank/DDBJ whole genome shotgun (WGS) entry which is preliminary data.</text>
</comment>
<evidence type="ECO:0000259" key="6">
    <source>
        <dbReference type="Pfam" id="PF02770"/>
    </source>
</evidence>
<dbReference type="Proteomes" id="UP001596031">
    <property type="component" value="Unassembled WGS sequence"/>
</dbReference>
<dbReference type="Gene3D" id="1.20.140.10">
    <property type="entry name" value="Butyryl-CoA Dehydrogenase, subunit A, domain 3"/>
    <property type="match status" value="1"/>
</dbReference>
<evidence type="ECO:0000256" key="2">
    <source>
        <dbReference type="ARBA" id="ARBA00009347"/>
    </source>
</evidence>
<dbReference type="InterPro" id="IPR036250">
    <property type="entry name" value="AcylCo_DH-like_C"/>
</dbReference>
<evidence type="ECO:0000259" key="7">
    <source>
        <dbReference type="Pfam" id="PF02771"/>
    </source>
</evidence>
<evidence type="ECO:0000256" key="3">
    <source>
        <dbReference type="ARBA" id="ARBA00022630"/>
    </source>
</evidence>
<dbReference type="SUPFAM" id="SSF56645">
    <property type="entry name" value="Acyl-CoA dehydrogenase NM domain-like"/>
    <property type="match status" value="1"/>
</dbReference>
<evidence type="ECO:0000313" key="8">
    <source>
        <dbReference type="EMBL" id="MFC5513562.1"/>
    </source>
</evidence>
<sequence>MDNFVHSKIPELLTLTNTIVQADIAPYAERVDREGIWPEHSMSALAAAGLFGLQVPAAFGGHGQGLLALSMLTESIGAACPSSALCFGMHCVGTAVIAAKATAFHEEAYLRPIAAGRHMTTLALSESGSGSHFYLPQTSLQVEAGEFVVNGTKQFITNGGHADSYVVSTVAQSDEDDTGDFSCLIVDADTANTQWLAPWDGFGMRGNSSRGLAFQNTRVPLQNLLGTQGDQVWYVFEVVAPYFLMAMAGTYLGVAQAALDAAGAHLRSRRFSHSGQSLAEIETLQTRYADMWMSVEKTRALVREAARRADLGLADALPFLLSCKADAGDTAVRVANDAMTICGGSAYRENSRVAQIMRDARASHVMSPTTDILRTWTGRALLGLPLL</sequence>
<gene>
    <name evidence="8" type="ORF">ACFPOU_20900</name>
</gene>
<dbReference type="InterPro" id="IPR013786">
    <property type="entry name" value="AcylCoA_DH/ox_N"/>
</dbReference>
<name>A0ABW0PPH2_9BURK</name>
<dbReference type="Pfam" id="PF02770">
    <property type="entry name" value="Acyl-CoA_dh_M"/>
    <property type="match status" value="1"/>
</dbReference>
<dbReference type="Pfam" id="PF00441">
    <property type="entry name" value="Acyl-CoA_dh_1"/>
    <property type="match status" value="1"/>
</dbReference>
<evidence type="ECO:0000259" key="5">
    <source>
        <dbReference type="Pfam" id="PF00441"/>
    </source>
</evidence>
<dbReference type="RefSeq" id="WP_379725972.1">
    <property type="nucleotide sequence ID" value="NZ_JBHSMS010000073.1"/>
</dbReference>
<feature type="domain" description="Acyl-CoA dehydrogenase/oxidase N-terminal" evidence="7">
    <location>
        <begin position="16"/>
        <end position="116"/>
    </location>
</feature>
<dbReference type="EC" id="1.-.-.-" evidence="8"/>
<keyword evidence="4" id="KW-0274">FAD</keyword>
<reference evidence="9" key="1">
    <citation type="journal article" date="2019" name="Int. J. Syst. Evol. Microbiol.">
        <title>The Global Catalogue of Microorganisms (GCM) 10K type strain sequencing project: providing services to taxonomists for standard genome sequencing and annotation.</title>
        <authorList>
            <consortium name="The Broad Institute Genomics Platform"/>
            <consortium name="The Broad Institute Genome Sequencing Center for Infectious Disease"/>
            <person name="Wu L."/>
            <person name="Ma J."/>
        </authorList>
    </citation>
    <scope>NUCLEOTIDE SEQUENCE [LARGE SCALE GENOMIC DNA]</scope>
    <source>
        <strain evidence="9">CCUG 38813</strain>
    </source>
</reference>
<comment type="similarity">
    <text evidence="2">Belongs to the acyl-CoA dehydrogenase family.</text>
</comment>
<evidence type="ECO:0000256" key="4">
    <source>
        <dbReference type="ARBA" id="ARBA00022827"/>
    </source>
</evidence>
<evidence type="ECO:0000256" key="1">
    <source>
        <dbReference type="ARBA" id="ARBA00001974"/>
    </source>
</evidence>
<dbReference type="SUPFAM" id="SSF47203">
    <property type="entry name" value="Acyl-CoA dehydrogenase C-terminal domain-like"/>
    <property type="match status" value="1"/>
</dbReference>
<protein>
    <submittedName>
        <fullName evidence="8">Acyl-CoA dehydrogenase family protein</fullName>
        <ecNumber evidence="8">1.-.-.-</ecNumber>
    </submittedName>
</protein>
<proteinExistence type="inferred from homology"/>
<dbReference type="InterPro" id="IPR009100">
    <property type="entry name" value="AcylCoA_DH/oxidase_NM_dom_sf"/>
</dbReference>
<evidence type="ECO:0000313" key="9">
    <source>
        <dbReference type="Proteomes" id="UP001596031"/>
    </source>
</evidence>
<comment type="cofactor">
    <cofactor evidence="1">
        <name>FAD</name>
        <dbReference type="ChEBI" id="CHEBI:57692"/>
    </cofactor>
</comment>
<dbReference type="InterPro" id="IPR037069">
    <property type="entry name" value="AcylCoA_DH/ox_N_sf"/>
</dbReference>
<feature type="domain" description="Acyl-CoA dehydrogenase/oxidase C-terminal" evidence="5">
    <location>
        <begin position="246"/>
        <end position="381"/>
    </location>
</feature>
<dbReference type="InterPro" id="IPR046373">
    <property type="entry name" value="Acyl-CoA_Oxase/DH_mid-dom_sf"/>
</dbReference>
<dbReference type="GO" id="GO:0016491">
    <property type="term" value="F:oxidoreductase activity"/>
    <property type="evidence" value="ECO:0007669"/>
    <property type="project" value="UniProtKB-KW"/>
</dbReference>
<dbReference type="Gene3D" id="2.40.110.10">
    <property type="entry name" value="Butyryl-CoA Dehydrogenase, subunit A, domain 2"/>
    <property type="match status" value="1"/>
</dbReference>